<keyword evidence="2" id="KW-0812">Transmembrane</keyword>
<reference evidence="5" key="1">
    <citation type="journal article" date="2020" name="New Phytol.">
        <title>Comparative genomics reveals dynamic genome evolution in host specialist ectomycorrhizal fungi.</title>
        <authorList>
            <person name="Lofgren L.A."/>
            <person name="Nguyen N.H."/>
            <person name="Vilgalys R."/>
            <person name="Ruytinx J."/>
            <person name="Liao H.L."/>
            <person name="Branco S."/>
            <person name="Kuo A."/>
            <person name="LaButti K."/>
            <person name="Lipzen A."/>
            <person name="Andreopoulos W."/>
            <person name="Pangilinan J."/>
            <person name="Riley R."/>
            <person name="Hundley H."/>
            <person name="Na H."/>
            <person name="Barry K."/>
            <person name="Grigoriev I.V."/>
            <person name="Stajich J.E."/>
            <person name="Kennedy P.G."/>
        </authorList>
    </citation>
    <scope>NUCLEOTIDE SEQUENCE</scope>
    <source>
        <strain evidence="5">FC423</strain>
    </source>
</reference>
<dbReference type="Proteomes" id="UP000823399">
    <property type="component" value="Unassembled WGS sequence"/>
</dbReference>
<dbReference type="EMBL" id="JABBWM010000051">
    <property type="protein sequence ID" value="KAG2101350.1"/>
    <property type="molecule type" value="Genomic_DNA"/>
</dbReference>
<keyword evidence="6" id="KW-1185">Reference proteome</keyword>
<sequence>MLIFNSFTRIKYLGFRTIQRTGYGVYLLAYEKLVQRKMTWNGIRGDQMDYILYGATAGYALWTVIRPIDMIRSRV</sequence>
<evidence type="ECO:0000256" key="2">
    <source>
        <dbReference type="ARBA" id="ARBA00022692"/>
    </source>
</evidence>
<comment type="subcellular location">
    <subcellularLocation>
        <location evidence="1">Membrane</location>
    </subcellularLocation>
</comment>
<evidence type="ECO:0000256" key="1">
    <source>
        <dbReference type="ARBA" id="ARBA00004370"/>
    </source>
</evidence>
<proteinExistence type="predicted"/>
<evidence type="ECO:0000313" key="6">
    <source>
        <dbReference type="Proteomes" id="UP000823399"/>
    </source>
</evidence>
<dbReference type="RefSeq" id="XP_041289828.1">
    <property type="nucleotide sequence ID" value="XM_041429187.1"/>
</dbReference>
<dbReference type="OrthoDB" id="10604520at2759"/>
<name>A0A9P7JRJ4_9AGAM</name>
<keyword evidence="3" id="KW-1133">Transmembrane helix</keyword>
<evidence type="ECO:0000313" key="5">
    <source>
        <dbReference type="EMBL" id="KAG2101350.1"/>
    </source>
</evidence>
<dbReference type="AlphaFoldDB" id="A0A9P7JRJ4"/>
<protein>
    <submittedName>
        <fullName evidence="5">Uncharacterized protein</fullName>
    </submittedName>
</protein>
<dbReference type="GO" id="GO:0016020">
    <property type="term" value="C:membrane"/>
    <property type="evidence" value="ECO:0007669"/>
    <property type="project" value="UniProtKB-SubCell"/>
</dbReference>
<gene>
    <name evidence="5" type="ORF">F5147DRAFT_315533</name>
</gene>
<dbReference type="GeneID" id="64691446"/>
<dbReference type="SUPFAM" id="SSF103506">
    <property type="entry name" value="Mitochondrial carrier"/>
    <property type="match status" value="1"/>
</dbReference>
<accession>A0A9P7JRJ4</accession>
<evidence type="ECO:0000256" key="4">
    <source>
        <dbReference type="ARBA" id="ARBA00023136"/>
    </source>
</evidence>
<organism evidence="5 6">
    <name type="scientific">Suillus discolor</name>
    <dbReference type="NCBI Taxonomy" id="1912936"/>
    <lineage>
        <taxon>Eukaryota</taxon>
        <taxon>Fungi</taxon>
        <taxon>Dikarya</taxon>
        <taxon>Basidiomycota</taxon>
        <taxon>Agaricomycotina</taxon>
        <taxon>Agaricomycetes</taxon>
        <taxon>Agaricomycetidae</taxon>
        <taxon>Boletales</taxon>
        <taxon>Suillineae</taxon>
        <taxon>Suillaceae</taxon>
        <taxon>Suillus</taxon>
    </lineage>
</organism>
<comment type="caution">
    <text evidence="5">The sequence shown here is derived from an EMBL/GenBank/DDBJ whole genome shotgun (WGS) entry which is preliminary data.</text>
</comment>
<keyword evidence="4" id="KW-0472">Membrane</keyword>
<dbReference type="Gene3D" id="1.50.40.10">
    <property type="entry name" value="Mitochondrial carrier domain"/>
    <property type="match status" value="1"/>
</dbReference>
<dbReference type="InterPro" id="IPR023395">
    <property type="entry name" value="MCP_dom_sf"/>
</dbReference>
<evidence type="ECO:0000256" key="3">
    <source>
        <dbReference type="ARBA" id="ARBA00022989"/>
    </source>
</evidence>